<proteinExistence type="predicted"/>
<accession>A0A5B7IM25</accession>
<protein>
    <submittedName>
        <fullName evidence="2">Uncharacterized protein</fullName>
    </submittedName>
</protein>
<sequence length="70" mass="7844">MHADGRPEDEGGGEGGERKMKVELQEVEDRPLATITGTRVGFMPLLQFTPWLSAVASRQPLDWFYGVVWP</sequence>
<evidence type="ECO:0000256" key="1">
    <source>
        <dbReference type="SAM" id="MobiDB-lite"/>
    </source>
</evidence>
<name>A0A5B7IM25_PORTR</name>
<dbReference type="Proteomes" id="UP000324222">
    <property type="component" value="Unassembled WGS sequence"/>
</dbReference>
<evidence type="ECO:0000313" key="3">
    <source>
        <dbReference type="Proteomes" id="UP000324222"/>
    </source>
</evidence>
<organism evidence="2 3">
    <name type="scientific">Portunus trituberculatus</name>
    <name type="common">Swimming crab</name>
    <name type="synonym">Neptunus trituberculatus</name>
    <dbReference type="NCBI Taxonomy" id="210409"/>
    <lineage>
        <taxon>Eukaryota</taxon>
        <taxon>Metazoa</taxon>
        <taxon>Ecdysozoa</taxon>
        <taxon>Arthropoda</taxon>
        <taxon>Crustacea</taxon>
        <taxon>Multicrustacea</taxon>
        <taxon>Malacostraca</taxon>
        <taxon>Eumalacostraca</taxon>
        <taxon>Eucarida</taxon>
        <taxon>Decapoda</taxon>
        <taxon>Pleocyemata</taxon>
        <taxon>Brachyura</taxon>
        <taxon>Eubrachyura</taxon>
        <taxon>Portunoidea</taxon>
        <taxon>Portunidae</taxon>
        <taxon>Portuninae</taxon>
        <taxon>Portunus</taxon>
    </lineage>
</organism>
<comment type="caution">
    <text evidence="2">The sequence shown here is derived from an EMBL/GenBank/DDBJ whole genome shotgun (WGS) entry which is preliminary data.</text>
</comment>
<feature type="region of interest" description="Disordered" evidence="1">
    <location>
        <begin position="1"/>
        <end position="20"/>
    </location>
</feature>
<evidence type="ECO:0000313" key="2">
    <source>
        <dbReference type="EMBL" id="MPC84902.1"/>
    </source>
</evidence>
<gene>
    <name evidence="2" type="ORF">E2C01_079653</name>
</gene>
<reference evidence="2 3" key="1">
    <citation type="submission" date="2019-05" db="EMBL/GenBank/DDBJ databases">
        <title>Another draft genome of Portunus trituberculatus and its Hox gene families provides insights of decapod evolution.</title>
        <authorList>
            <person name="Jeong J.-H."/>
            <person name="Song I."/>
            <person name="Kim S."/>
            <person name="Choi T."/>
            <person name="Kim D."/>
            <person name="Ryu S."/>
            <person name="Kim W."/>
        </authorList>
    </citation>
    <scope>NUCLEOTIDE SEQUENCE [LARGE SCALE GENOMIC DNA]</scope>
    <source>
        <tissue evidence="2">Muscle</tissue>
    </source>
</reference>
<dbReference type="AlphaFoldDB" id="A0A5B7IM25"/>
<keyword evidence="3" id="KW-1185">Reference proteome</keyword>
<dbReference type="EMBL" id="VSRR010066766">
    <property type="protein sequence ID" value="MPC84902.1"/>
    <property type="molecule type" value="Genomic_DNA"/>
</dbReference>